<dbReference type="InterPro" id="IPR042194">
    <property type="entry name" value="FHIPEP_1"/>
</dbReference>
<evidence type="ECO:0000256" key="1">
    <source>
        <dbReference type="ARBA" id="ARBA00004651"/>
    </source>
</evidence>
<dbReference type="InterPro" id="IPR042193">
    <property type="entry name" value="FHIPEP_3"/>
</dbReference>
<evidence type="ECO:0000313" key="9">
    <source>
        <dbReference type="Proteomes" id="UP000601171"/>
    </source>
</evidence>
<keyword evidence="8" id="KW-0282">Flagellum</keyword>
<evidence type="ECO:0000313" key="8">
    <source>
        <dbReference type="EMBL" id="MBC8588343.1"/>
    </source>
</evidence>
<feature type="transmembrane region" description="Helical" evidence="7">
    <location>
        <begin position="200"/>
        <end position="218"/>
    </location>
</feature>
<comment type="caution">
    <text evidence="8">The sequence shown here is derived from an EMBL/GenBank/DDBJ whole genome shotgun (WGS) entry which is preliminary data.</text>
</comment>
<evidence type="ECO:0000256" key="7">
    <source>
        <dbReference type="RuleBase" id="RU364093"/>
    </source>
</evidence>
<comment type="caution">
    <text evidence="7">Lacks conserved residue(s) required for the propagation of feature annotation.</text>
</comment>
<dbReference type="PANTHER" id="PTHR30161">
    <property type="entry name" value="FLAGELLAR EXPORT PROTEIN, MEMBRANE FLHA SUBUNIT-RELATED"/>
    <property type="match status" value="1"/>
</dbReference>
<dbReference type="PIRSF" id="PIRSF005419">
    <property type="entry name" value="FlhA"/>
    <property type="match status" value="1"/>
</dbReference>
<dbReference type="Gene3D" id="3.40.50.12790">
    <property type="entry name" value="FHIPEP family, domain 4"/>
    <property type="match status" value="1"/>
</dbReference>
<name>A0A926IL58_9FIRM</name>
<dbReference type="InterPro" id="IPR001712">
    <property type="entry name" value="T3SS_FHIPEP"/>
</dbReference>
<evidence type="ECO:0000256" key="3">
    <source>
        <dbReference type="ARBA" id="ARBA00022475"/>
    </source>
</evidence>
<dbReference type="GO" id="GO:0005886">
    <property type="term" value="C:plasma membrane"/>
    <property type="evidence" value="ECO:0007669"/>
    <property type="project" value="UniProtKB-SubCell"/>
</dbReference>
<keyword evidence="6 7" id="KW-0472">Membrane</keyword>
<dbReference type="EMBL" id="JACRTG010000018">
    <property type="protein sequence ID" value="MBC8588343.1"/>
    <property type="molecule type" value="Genomic_DNA"/>
</dbReference>
<comment type="subcellular location">
    <subcellularLocation>
        <location evidence="1 7">Cell membrane</location>
        <topology evidence="1 7">Multi-pass membrane protein</topology>
    </subcellularLocation>
</comment>
<reference evidence="8" key="1">
    <citation type="submission" date="2020-08" db="EMBL/GenBank/DDBJ databases">
        <title>Genome public.</title>
        <authorList>
            <person name="Liu C."/>
            <person name="Sun Q."/>
        </authorList>
    </citation>
    <scope>NUCLEOTIDE SEQUENCE</scope>
    <source>
        <strain evidence="8">BX21</strain>
    </source>
</reference>
<keyword evidence="7" id="KW-0813">Transport</keyword>
<dbReference type="GO" id="GO:0009306">
    <property type="term" value="P:protein secretion"/>
    <property type="evidence" value="ECO:0007669"/>
    <property type="project" value="InterPro"/>
</dbReference>
<evidence type="ECO:0000256" key="6">
    <source>
        <dbReference type="ARBA" id="ARBA00023136"/>
    </source>
</evidence>
<feature type="transmembrane region" description="Helical" evidence="7">
    <location>
        <begin position="113"/>
        <end position="136"/>
    </location>
</feature>
<dbReference type="InterPro" id="IPR025505">
    <property type="entry name" value="FHIPEP_CS"/>
</dbReference>
<keyword evidence="7" id="KW-1005">Bacterial flagellum biogenesis</keyword>
<keyword evidence="3 7" id="KW-1003">Cell membrane</keyword>
<evidence type="ECO:0000256" key="2">
    <source>
        <dbReference type="ARBA" id="ARBA00008835"/>
    </source>
</evidence>
<keyword evidence="7" id="KW-1006">Bacterial flagellum protein export</keyword>
<dbReference type="AlphaFoldDB" id="A0A926IL58"/>
<keyword evidence="8" id="KW-0966">Cell projection</keyword>
<feature type="transmembrane region" description="Helical" evidence="7">
    <location>
        <begin position="238"/>
        <end position="259"/>
    </location>
</feature>
<evidence type="ECO:0000256" key="5">
    <source>
        <dbReference type="ARBA" id="ARBA00022989"/>
    </source>
</evidence>
<keyword evidence="8" id="KW-0969">Cilium</keyword>
<dbReference type="NCBIfam" id="TIGR01398">
    <property type="entry name" value="FlhA"/>
    <property type="match status" value="1"/>
</dbReference>
<feature type="transmembrane region" description="Helical" evidence="7">
    <location>
        <begin position="38"/>
        <end position="60"/>
    </location>
</feature>
<dbReference type="Proteomes" id="UP000601171">
    <property type="component" value="Unassembled WGS sequence"/>
</dbReference>
<feature type="transmembrane region" description="Helical" evidence="7">
    <location>
        <begin position="12"/>
        <end position="32"/>
    </location>
</feature>
<keyword evidence="9" id="KW-1185">Reference proteome</keyword>
<comment type="similarity">
    <text evidence="2 7">Belongs to the FHIPEP (flagella/HR/invasion proteins export pore) family.</text>
</comment>
<dbReference type="Pfam" id="PF00771">
    <property type="entry name" value="FHIPEP"/>
    <property type="match status" value="1"/>
</dbReference>
<sequence length="690" mass="76018">MPQSIKNILDIFKKYMEVVVAFSIIAILGIIIVPLPSYLLDILLVINISLSIIILLLTLFTKNVLEFSTFPTLLLVTTMFRLSLNISSTRLILSEGNAGHVIDAFANFVTGNNYIVGAVIFMIIVIVQMVVVTSGASRVSEVSARFTLDAMPGKQMAIDADLNTGLIDEQEAKKRRQNLQREADFYGSMDGASKFVKGDAIAGIIITIINLLGGILIFSVKNNMGAMEALDKFGKLTIGGGLVSQIPSLLISIASGILVTRSDDGQSFGKSVSTELFSVSRVIMVSAVVMFIISMVPAFPTIPFLIVSLILFGTGYLLMENEKAEEKLAVVNAEIAMERGESKREDAVVSFQVEPISMEIGYGLIQLVDEGNDDNLMNHITSIRRQCANEMGIMVNPIRIRDNLQLGPNDYIIKIKGNEVARGQIYMNKYLVIDPGTSEFDLEGIKTKEPAFGLDAIWVDSKDREKADLKGYTIVEPTTVIATHLKEVIKQNSAELLGRQEVKQMLEGIKEKYNVVIDELIPDIMSLGEVQKVLQNLLKEGVPIFDLVTILEVLADFGNITKDPEVLTEHVRSQLKRTIIKGYLADDRTLNVITIHPDIEELIGNNIRKTVSGSMPVLDPAIITKIFDNIKTLNEKLLFNGIEPVILASPKIRIAFRNLISFNFPNIPVLSLNEIPNDVEIQAVGLVNKI</sequence>
<protein>
    <recommendedName>
        <fullName evidence="7">Flagellar biosynthesis protein FlhA</fullName>
    </recommendedName>
</protein>
<dbReference type="RefSeq" id="WP_262429791.1">
    <property type="nucleotide sequence ID" value="NZ_JACRTG010000018.1"/>
</dbReference>
<dbReference type="InterPro" id="IPR006301">
    <property type="entry name" value="FlhA"/>
</dbReference>
<keyword evidence="5 7" id="KW-1133">Transmembrane helix</keyword>
<dbReference type="InterPro" id="IPR042196">
    <property type="entry name" value="FHIPEP_4"/>
</dbReference>
<dbReference type="Gene3D" id="3.40.30.60">
    <property type="entry name" value="FHIPEP family, domain 1"/>
    <property type="match status" value="1"/>
</dbReference>
<keyword evidence="4 7" id="KW-0812">Transmembrane</keyword>
<dbReference type="PROSITE" id="PS00994">
    <property type="entry name" value="FHIPEP"/>
    <property type="match status" value="1"/>
</dbReference>
<organism evidence="8 9">
    <name type="scientific">Paratissierella segnis</name>
    <dbReference type="NCBI Taxonomy" id="2763679"/>
    <lineage>
        <taxon>Bacteria</taxon>
        <taxon>Bacillati</taxon>
        <taxon>Bacillota</taxon>
        <taxon>Tissierellia</taxon>
        <taxon>Tissierellales</taxon>
        <taxon>Tissierellaceae</taxon>
        <taxon>Paratissierella</taxon>
    </lineage>
</organism>
<dbReference type="PANTHER" id="PTHR30161:SF1">
    <property type="entry name" value="FLAGELLAR BIOSYNTHESIS PROTEIN FLHA-RELATED"/>
    <property type="match status" value="1"/>
</dbReference>
<dbReference type="Gene3D" id="1.10.8.540">
    <property type="entry name" value="FHIPEP family, domain 3"/>
    <property type="match status" value="1"/>
</dbReference>
<gene>
    <name evidence="7 8" type="primary">flhA</name>
    <name evidence="8" type="ORF">H8707_08825</name>
</gene>
<comment type="function">
    <text evidence="7">Required for formation of the rod structure of the flagellar apparatus. Together with FliI and FliH, may constitute the export apparatus of flagellin.</text>
</comment>
<dbReference type="PRINTS" id="PR00949">
    <property type="entry name" value="TYPE3IMAPROT"/>
</dbReference>
<accession>A0A926IL58</accession>
<proteinExistence type="inferred from homology"/>
<keyword evidence="7" id="KW-0653">Protein transport</keyword>
<dbReference type="GO" id="GO:0044780">
    <property type="term" value="P:bacterial-type flagellum assembly"/>
    <property type="evidence" value="ECO:0007669"/>
    <property type="project" value="InterPro"/>
</dbReference>
<evidence type="ECO:0000256" key="4">
    <source>
        <dbReference type="ARBA" id="ARBA00022692"/>
    </source>
</evidence>